<dbReference type="Proteomes" id="UP000001491">
    <property type="component" value="Chromosome"/>
</dbReference>
<evidence type="ECO:0000313" key="3">
    <source>
        <dbReference type="Proteomes" id="UP000001491"/>
    </source>
</evidence>
<dbReference type="EMBL" id="FM864216">
    <property type="protein sequence ID" value="CAT05305.1"/>
    <property type="molecule type" value="Genomic_DNA"/>
</dbReference>
<dbReference type="HOGENOM" id="CLU_367540_0_0_14"/>
<keyword evidence="1" id="KW-0732">Signal</keyword>
<dbReference type="AlphaFoldDB" id="C5J742"/>
<keyword evidence="3" id="KW-1185">Reference proteome</keyword>
<protein>
    <submittedName>
        <fullName evidence="2">LIPOPROTEIN</fullName>
    </submittedName>
</protein>
<dbReference type="PROSITE" id="PS51257">
    <property type="entry name" value="PROKAR_LIPOPROTEIN"/>
    <property type="match status" value="1"/>
</dbReference>
<proteinExistence type="predicted"/>
<organism evidence="2 3">
    <name type="scientific">Mesomycoplasma conjunctivae (strain ATCC 25834 / NCTC 10147 / HRC/581)</name>
    <name type="common">Mycoplasma conjunctivae</name>
    <dbReference type="NCBI Taxonomy" id="572263"/>
    <lineage>
        <taxon>Bacteria</taxon>
        <taxon>Bacillati</taxon>
        <taxon>Mycoplasmatota</taxon>
        <taxon>Mycoplasmoidales</taxon>
        <taxon>Metamycoplasmataceae</taxon>
        <taxon>Mesomycoplasma</taxon>
    </lineage>
</organism>
<sequence>MFWKKYNKLFLGILTPALTISTVVSCGINTTNNTNLFTNSTNLELNKKHPYYSIYEPQFNIDLFKTNNLEQFITAEFAKVPYQVQNSNSKLININQDFQISHISQLQQINSNNEIVKPTAENNTLTLDQAKVEIKNFKQNKLANRFIKLNLDLQNLQSKAKQINIDLNNFYYEINYNQIQENNDDTRILDIPITIRYYNADDKQNPYKRENFITIYKQISGFAPNKPKQENINKTKMISEIDYKNKANVSIYRALESLNSKEEIKGETDTLIKTKYLDKQLKDIDLFTVETPQDSKSQYYLKDLTLGDDLRSILVTIVTTTGNGTNAYSTEKVYKIEGFKQLDQQEVKQLFKKYLQVQLKGGISFLNYDFAHVNKNDFVTNFDQNNFFDIKINILEKSSDTSLVARTTKANISFKSKNSIFQDFDIEDFDIGVPKFVSLFDSSTPLLNKNQIFSPYNASVYIPELERRNIGEIRNSINEESKSFLTSGGYKEFRTFYTNDKLTQAVHYGEDVLVPTDLPLKTFAKSKLLGAYYLPNQGPAEGIGTTVALQVDVKDLEISQETKDKYLRNVDAVVFFFIHLDNNKLALLGQTAQVEQGDKNNSRIATYVKDVSPTNPKELEKNTIFGAIGHMSNNGGWSPHVHIEAYPIRYEIKDGKKVFAEKFLNQKYLLESQSKIRIAPSRIDEYIKVNKQDKQIIQLTKLKAAGVQAAFSKEINLVDNSGKDTKKLDTQFKGYKNRDYTKSIDDLFIEKQALDPNIFFQFRDDKSSRVRLDNLFTKAKQNS</sequence>
<name>C5J742_MESCH</name>
<evidence type="ECO:0000256" key="1">
    <source>
        <dbReference type="SAM" id="SignalP"/>
    </source>
</evidence>
<dbReference type="NCBIfam" id="NF045981">
    <property type="entry name" value="MSC0775_fam_LP"/>
    <property type="match status" value="1"/>
</dbReference>
<reference evidence="3" key="1">
    <citation type="journal article" date="2009" name="BMC Bioinformatics">
        <title>The Mycoplasma conjunctivae genome sequencing, annotation and analysis.</title>
        <authorList>
            <person name="Calderon-Copete S.P."/>
            <person name="Wigger G."/>
            <person name="Wunderlin C."/>
            <person name="Schmidheini T."/>
            <person name="Frey J."/>
            <person name="Quail M.A."/>
            <person name="Falquet L."/>
        </authorList>
    </citation>
    <scope>NUCLEOTIDE SEQUENCE [LARGE SCALE GENOMIC DNA]</scope>
    <source>
        <strain evidence="3">ATCC 25834 / NCTC 10147 / HRC/581</strain>
    </source>
</reference>
<feature type="chain" id="PRO_5005668239" evidence="1">
    <location>
        <begin position="27"/>
        <end position="783"/>
    </location>
</feature>
<keyword evidence="2" id="KW-0449">Lipoprotein</keyword>
<evidence type="ECO:0000313" key="2">
    <source>
        <dbReference type="EMBL" id="CAT05305.1"/>
    </source>
</evidence>
<gene>
    <name evidence="2" type="ordered locus">MCJ_006100</name>
</gene>
<dbReference type="KEGG" id="mco:MCJ_006100"/>
<accession>C5J742</accession>
<dbReference type="eggNOG" id="COG0739">
    <property type="taxonomic scope" value="Bacteria"/>
</dbReference>
<feature type="signal peptide" evidence="1">
    <location>
        <begin position="1"/>
        <end position="26"/>
    </location>
</feature>